<evidence type="ECO:0000313" key="1">
    <source>
        <dbReference type="EMBL" id="CAG8754466.1"/>
    </source>
</evidence>
<organism evidence="1 2">
    <name type="scientific">Acaulospora colombiana</name>
    <dbReference type="NCBI Taxonomy" id="27376"/>
    <lineage>
        <taxon>Eukaryota</taxon>
        <taxon>Fungi</taxon>
        <taxon>Fungi incertae sedis</taxon>
        <taxon>Mucoromycota</taxon>
        <taxon>Glomeromycotina</taxon>
        <taxon>Glomeromycetes</taxon>
        <taxon>Diversisporales</taxon>
        <taxon>Acaulosporaceae</taxon>
        <taxon>Acaulospora</taxon>
    </lineage>
</organism>
<name>A0ACA9QMI8_9GLOM</name>
<feature type="non-terminal residue" evidence="1">
    <location>
        <position position="68"/>
    </location>
</feature>
<keyword evidence="2" id="KW-1185">Reference proteome</keyword>
<accession>A0ACA9QMI8</accession>
<sequence>MTLYVTYMSINSLMVMQNAHDDSISSTNLCRQVLERHRVCDLDWRLAIVGGGGIAEKGGKSARNTIIR</sequence>
<gene>
    <name evidence="1" type="ORF">ACOLOM_LOCUS12877</name>
</gene>
<dbReference type="Proteomes" id="UP000789525">
    <property type="component" value="Unassembled WGS sequence"/>
</dbReference>
<dbReference type="EMBL" id="CAJVPT010055041">
    <property type="protein sequence ID" value="CAG8754466.1"/>
    <property type="molecule type" value="Genomic_DNA"/>
</dbReference>
<comment type="caution">
    <text evidence="1">The sequence shown here is derived from an EMBL/GenBank/DDBJ whole genome shotgun (WGS) entry which is preliminary data.</text>
</comment>
<evidence type="ECO:0000313" key="2">
    <source>
        <dbReference type="Proteomes" id="UP000789525"/>
    </source>
</evidence>
<protein>
    <submittedName>
        <fullName evidence="1">1377_t:CDS:1</fullName>
    </submittedName>
</protein>
<proteinExistence type="predicted"/>
<reference evidence="1" key="1">
    <citation type="submission" date="2021-06" db="EMBL/GenBank/DDBJ databases">
        <authorList>
            <person name="Kallberg Y."/>
            <person name="Tangrot J."/>
            <person name="Rosling A."/>
        </authorList>
    </citation>
    <scope>NUCLEOTIDE SEQUENCE</scope>
    <source>
        <strain evidence="1">CL356</strain>
    </source>
</reference>